<dbReference type="EMBL" id="AZEB01000024">
    <property type="protein sequence ID" value="KRL20551.1"/>
    <property type="molecule type" value="Genomic_DNA"/>
</dbReference>
<evidence type="ECO:0000256" key="1">
    <source>
        <dbReference type="SAM" id="Phobius"/>
    </source>
</evidence>
<organism evidence="2 3">
    <name type="scientific">Lentilactobacillus kisonensis DSM 19906 = JCM 15041</name>
    <dbReference type="NCBI Taxonomy" id="1423766"/>
    <lineage>
        <taxon>Bacteria</taxon>
        <taxon>Bacillati</taxon>
        <taxon>Bacillota</taxon>
        <taxon>Bacilli</taxon>
        <taxon>Lactobacillales</taxon>
        <taxon>Lactobacillaceae</taxon>
        <taxon>Lentilactobacillus</taxon>
    </lineage>
</organism>
<feature type="transmembrane region" description="Helical" evidence="1">
    <location>
        <begin position="6"/>
        <end position="29"/>
    </location>
</feature>
<reference evidence="2 3" key="1">
    <citation type="journal article" date="2015" name="Genome Announc.">
        <title>Expanding the biotechnology potential of lactobacilli through comparative genomics of 213 strains and associated genera.</title>
        <authorList>
            <person name="Sun Z."/>
            <person name="Harris H.M."/>
            <person name="McCann A."/>
            <person name="Guo C."/>
            <person name="Argimon S."/>
            <person name="Zhang W."/>
            <person name="Yang X."/>
            <person name="Jeffery I.B."/>
            <person name="Cooney J.C."/>
            <person name="Kagawa T.F."/>
            <person name="Liu W."/>
            <person name="Song Y."/>
            <person name="Salvetti E."/>
            <person name="Wrobel A."/>
            <person name="Rasinkangas P."/>
            <person name="Parkhill J."/>
            <person name="Rea M.C."/>
            <person name="O'Sullivan O."/>
            <person name="Ritari J."/>
            <person name="Douillard F.P."/>
            <person name="Paul Ross R."/>
            <person name="Yang R."/>
            <person name="Briner A.E."/>
            <person name="Felis G.E."/>
            <person name="de Vos W.M."/>
            <person name="Barrangou R."/>
            <person name="Klaenhammer T.R."/>
            <person name="Caufield P.W."/>
            <person name="Cui Y."/>
            <person name="Zhang H."/>
            <person name="O'Toole P.W."/>
        </authorList>
    </citation>
    <scope>NUCLEOTIDE SEQUENCE [LARGE SCALE GENOMIC DNA]</scope>
    <source>
        <strain evidence="2 3">DSM 19906</strain>
    </source>
</reference>
<gene>
    <name evidence="2" type="ORF">FC98_GL001415</name>
</gene>
<keyword evidence="1" id="KW-1133">Transmembrane helix</keyword>
<protein>
    <submittedName>
        <fullName evidence="2">Branched chain amino acid ABC superfamily ATP binding cassette transporter</fullName>
    </submittedName>
</protein>
<dbReference type="InterPro" id="IPR008407">
    <property type="entry name" value="Brnchd-chn_aa_trnsp_AzlD"/>
</dbReference>
<dbReference type="AlphaFoldDB" id="A0A0R1NJ78"/>
<keyword evidence="1" id="KW-0812">Transmembrane</keyword>
<evidence type="ECO:0000313" key="3">
    <source>
        <dbReference type="Proteomes" id="UP000051439"/>
    </source>
</evidence>
<dbReference type="Proteomes" id="UP000051439">
    <property type="component" value="Unassembled WGS sequence"/>
</dbReference>
<feature type="transmembrane region" description="Helical" evidence="1">
    <location>
        <begin position="80"/>
        <end position="108"/>
    </location>
</feature>
<keyword evidence="3" id="KW-1185">Reference proteome</keyword>
<feature type="transmembrane region" description="Helical" evidence="1">
    <location>
        <begin position="41"/>
        <end position="60"/>
    </location>
</feature>
<dbReference type="Pfam" id="PF05437">
    <property type="entry name" value="AzlD"/>
    <property type="match status" value="1"/>
</dbReference>
<name>A0A0R1NJ78_9LACO</name>
<comment type="caution">
    <text evidence="2">The sequence shown here is derived from an EMBL/GenBank/DDBJ whole genome shotgun (WGS) entry which is preliminary data.</text>
</comment>
<proteinExistence type="predicted"/>
<keyword evidence="1" id="KW-0472">Membrane</keyword>
<evidence type="ECO:0000313" key="2">
    <source>
        <dbReference type="EMBL" id="KRL20551.1"/>
    </source>
</evidence>
<accession>A0A0R1NJ78</accession>
<sequence>MSSFNFVLLTIVGTGVVTWLSRILPFVILKKFKLSPGVVQFLSFVPIAIMSALWFENLFIQHIGHLPSIDWGNLLASIPSIISAVIWKNLLVIVIVGVISLGCLRLFFGM</sequence>
<dbReference type="PATRIC" id="fig|1423766.4.peg.1464"/>
<dbReference type="RefSeq" id="WP_054654430.1">
    <property type="nucleotide sequence ID" value="NZ_AZEB01000024.1"/>
</dbReference>